<dbReference type="Gene3D" id="3.40.30.10">
    <property type="entry name" value="Glutaredoxin"/>
    <property type="match status" value="1"/>
</dbReference>
<dbReference type="PANTHER" id="PTHR45809">
    <property type="entry name" value="VIRAL IAP-ASSOCIATED FACTOR HOMOLOG"/>
    <property type="match status" value="1"/>
</dbReference>
<feature type="region of interest" description="Disordered" evidence="2">
    <location>
        <begin position="34"/>
        <end position="73"/>
    </location>
</feature>
<evidence type="ECO:0000313" key="4">
    <source>
        <dbReference type="EMBL" id="KAK2955595.1"/>
    </source>
</evidence>
<organism evidence="4 5">
    <name type="scientific">Blattamonas nauphoetae</name>
    <dbReference type="NCBI Taxonomy" id="2049346"/>
    <lineage>
        <taxon>Eukaryota</taxon>
        <taxon>Metamonada</taxon>
        <taxon>Preaxostyla</taxon>
        <taxon>Oxymonadida</taxon>
        <taxon>Blattamonas</taxon>
    </lineage>
</organism>
<dbReference type="Proteomes" id="UP001281761">
    <property type="component" value="Unassembled WGS sequence"/>
</dbReference>
<sequence>MTDLPYIDLTSNVRSDGVTTTEFHDQIVKRGIIEDDTPLPPESNIDPSVEYFKPMGDKDTKSRQEMEDDEDDERRFLERYREQRKQQLKEEKARFKFGRLFMITEPDYVGEVSEASVTDDVVVLLTCDGNRDCEKLETIFNQMAPIHGHIKFVRIKAQHAIHDYPDQNCPTVLVYRNKTIIKTWVTAAPFGGRVMSKKTVELELMKIGVLTSADLLGVDDDEDVEMDIHQKKGGGMSVSLTAKKGKGYSENYDSNSDDESDSDSRTRRNHTGGRADFGRQGSGWNEVRFDFK</sequence>
<gene>
    <name evidence="4" type="ORF">BLNAU_9454</name>
</gene>
<feature type="compositionally biased region" description="Basic and acidic residues" evidence="2">
    <location>
        <begin position="55"/>
        <end position="65"/>
    </location>
</feature>
<proteinExistence type="inferred from homology"/>
<dbReference type="InterPro" id="IPR024253">
    <property type="entry name" value="Phosducin_thioredoxin-like_dom"/>
</dbReference>
<evidence type="ECO:0000256" key="2">
    <source>
        <dbReference type="SAM" id="MobiDB-lite"/>
    </source>
</evidence>
<evidence type="ECO:0000256" key="1">
    <source>
        <dbReference type="ARBA" id="ARBA00009686"/>
    </source>
</evidence>
<comment type="caution">
    <text evidence="4">The sequence shown here is derived from an EMBL/GenBank/DDBJ whole genome shotgun (WGS) entry which is preliminary data.</text>
</comment>
<dbReference type="EMBL" id="JARBJD010000065">
    <property type="protein sequence ID" value="KAK2955595.1"/>
    <property type="molecule type" value="Genomic_DNA"/>
</dbReference>
<dbReference type="SUPFAM" id="SSF52833">
    <property type="entry name" value="Thioredoxin-like"/>
    <property type="match status" value="1"/>
</dbReference>
<dbReference type="PANTHER" id="PTHR45809:SF3">
    <property type="entry name" value="VIRAL IAP-ASSOCIATED FACTOR HOMOLOG"/>
    <property type="match status" value="1"/>
</dbReference>
<feature type="region of interest" description="Disordered" evidence="2">
    <location>
        <begin position="235"/>
        <end position="292"/>
    </location>
</feature>
<comment type="similarity">
    <text evidence="1">Belongs to the phosducin family.</text>
</comment>
<protein>
    <submittedName>
        <fullName evidence="4">Phosducin family protein</fullName>
    </submittedName>
</protein>
<evidence type="ECO:0000313" key="5">
    <source>
        <dbReference type="Proteomes" id="UP001281761"/>
    </source>
</evidence>
<accession>A0ABQ9XVV6</accession>
<dbReference type="InterPro" id="IPR051498">
    <property type="entry name" value="Phosducin-like_chap/apop_reg"/>
</dbReference>
<dbReference type="InterPro" id="IPR036249">
    <property type="entry name" value="Thioredoxin-like_sf"/>
</dbReference>
<evidence type="ECO:0000259" key="3">
    <source>
        <dbReference type="Pfam" id="PF02114"/>
    </source>
</evidence>
<reference evidence="4 5" key="1">
    <citation type="journal article" date="2022" name="bioRxiv">
        <title>Genomics of Preaxostyla Flagellates Illuminates Evolutionary Transitions and the Path Towards Mitochondrial Loss.</title>
        <authorList>
            <person name="Novak L.V.F."/>
            <person name="Treitli S.C."/>
            <person name="Pyrih J."/>
            <person name="Halakuc P."/>
            <person name="Pipaliya S.V."/>
            <person name="Vacek V."/>
            <person name="Brzon O."/>
            <person name="Soukal P."/>
            <person name="Eme L."/>
            <person name="Dacks J.B."/>
            <person name="Karnkowska A."/>
            <person name="Elias M."/>
            <person name="Hampl V."/>
        </authorList>
    </citation>
    <scope>NUCLEOTIDE SEQUENCE [LARGE SCALE GENOMIC DNA]</scope>
    <source>
        <strain evidence="4">NAU3</strain>
        <tissue evidence="4">Gut</tissue>
    </source>
</reference>
<feature type="domain" description="Phosducin" evidence="3">
    <location>
        <begin position="63"/>
        <end position="211"/>
    </location>
</feature>
<dbReference type="Pfam" id="PF02114">
    <property type="entry name" value="Phosducin"/>
    <property type="match status" value="1"/>
</dbReference>
<keyword evidence="5" id="KW-1185">Reference proteome</keyword>
<name>A0ABQ9XVV6_9EUKA</name>